<reference evidence="10 11" key="2">
    <citation type="journal article" date="2022" name="Mar. Drugs">
        <title>Bioassay-Guided Fractionation Leads to the Detection of Cholic Acid Generated by the Rare Thalassomonas sp.</title>
        <authorList>
            <person name="Pheiffer F."/>
            <person name="Schneider Y.K."/>
            <person name="Hansen E.H."/>
            <person name="Andersen J.H."/>
            <person name="Isaksson J."/>
            <person name="Busche T."/>
            <person name="R C."/>
            <person name="Kalinowski J."/>
            <person name="Zyl L.V."/>
            <person name="Trindade M."/>
        </authorList>
    </citation>
    <scope>NUCLEOTIDE SEQUENCE [LARGE SCALE GENOMIC DNA]</scope>
    <source>
        <strain evidence="10 11">XOM25</strain>
    </source>
</reference>
<dbReference type="Gene3D" id="1.10.10.1830">
    <property type="entry name" value="Non-ribosomal peptide synthase, adenylation domain"/>
    <property type="match status" value="1"/>
</dbReference>
<dbReference type="EMBL" id="CP059734">
    <property type="protein sequence ID" value="WDE09182.1"/>
    <property type="molecule type" value="Genomic_DNA"/>
</dbReference>
<dbReference type="GO" id="GO:0043041">
    <property type="term" value="P:amino acid activation for nonribosomal peptide biosynthetic process"/>
    <property type="evidence" value="ECO:0007669"/>
    <property type="project" value="TreeGrafter"/>
</dbReference>
<dbReference type="Pfam" id="PF00501">
    <property type="entry name" value="AMP-binding"/>
    <property type="match status" value="2"/>
</dbReference>
<dbReference type="GO" id="GO:0047307">
    <property type="term" value="F:diaminobutyrate-pyruvate transaminase activity"/>
    <property type="evidence" value="ECO:0007669"/>
    <property type="project" value="InterPro"/>
</dbReference>
<accession>A0AAE9ZG55</accession>
<dbReference type="InterPro" id="IPR004637">
    <property type="entry name" value="Dat"/>
</dbReference>
<dbReference type="InterPro" id="IPR023213">
    <property type="entry name" value="CAT-like_dom_sf"/>
</dbReference>
<dbReference type="NCBIfam" id="TIGR02407">
    <property type="entry name" value="ectoine_ectB"/>
    <property type="match status" value="1"/>
</dbReference>
<protein>
    <submittedName>
        <fullName evidence="10">Diaminobutyrate--2-oxoglutarate transaminase</fullName>
        <ecNumber evidence="10">2.6.1.76</ecNumber>
    </submittedName>
</protein>
<dbReference type="InterPro" id="IPR042099">
    <property type="entry name" value="ANL_N_sf"/>
</dbReference>
<dbReference type="Pfam" id="PF00550">
    <property type="entry name" value="PP-binding"/>
    <property type="match status" value="1"/>
</dbReference>
<name>A0AAE9ZG55_9GAMM</name>
<dbReference type="InterPro" id="IPR045851">
    <property type="entry name" value="AMP-bd_C_sf"/>
</dbReference>
<dbReference type="RefSeq" id="WP_274038679.1">
    <property type="nucleotide sequence ID" value="NZ_CP059734.1"/>
</dbReference>
<evidence type="ECO:0000256" key="4">
    <source>
        <dbReference type="ARBA" id="ARBA00022450"/>
    </source>
</evidence>
<dbReference type="InterPro" id="IPR025110">
    <property type="entry name" value="AMP-bd_C"/>
</dbReference>
<dbReference type="InterPro" id="IPR006162">
    <property type="entry name" value="Ppantetheine_attach_site"/>
</dbReference>
<keyword evidence="11" id="KW-1185">Reference proteome</keyword>
<evidence type="ECO:0000256" key="1">
    <source>
        <dbReference type="ARBA" id="ARBA00001933"/>
    </source>
</evidence>
<comment type="cofactor">
    <cofactor evidence="1">
        <name>pyridoxal 5'-phosphate</name>
        <dbReference type="ChEBI" id="CHEBI:597326"/>
    </cofactor>
</comment>
<dbReference type="Pfam" id="PF18563">
    <property type="entry name" value="TubC_N"/>
    <property type="match status" value="1"/>
</dbReference>
<proteinExistence type="inferred from homology"/>
<dbReference type="PROSITE" id="PS00012">
    <property type="entry name" value="PHOSPHOPANTETHEINE"/>
    <property type="match status" value="1"/>
</dbReference>
<dbReference type="InterPro" id="IPR015424">
    <property type="entry name" value="PyrdxlP-dep_Trfase"/>
</dbReference>
<evidence type="ECO:0000256" key="6">
    <source>
        <dbReference type="ARBA" id="ARBA00022576"/>
    </source>
</evidence>
<dbReference type="InterPro" id="IPR044894">
    <property type="entry name" value="TubC_N_sf"/>
</dbReference>
<keyword evidence="4" id="KW-0596">Phosphopantetheine</keyword>
<dbReference type="Gene3D" id="3.30.300.30">
    <property type="match status" value="1"/>
</dbReference>
<evidence type="ECO:0000313" key="11">
    <source>
        <dbReference type="Proteomes" id="UP000032352"/>
    </source>
</evidence>
<evidence type="ECO:0000256" key="7">
    <source>
        <dbReference type="ARBA" id="ARBA00022679"/>
    </source>
</evidence>
<dbReference type="InterPro" id="IPR020806">
    <property type="entry name" value="PKS_PP-bd"/>
</dbReference>
<dbReference type="PANTHER" id="PTHR45527">
    <property type="entry name" value="NONRIBOSOMAL PEPTIDE SYNTHETASE"/>
    <property type="match status" value="1"/>
</dbReference>
<feature type="domain" description="Carrier" evidence="9">
    <location>
        <begin position="1499"/>
        <end position="1576"/>
    </location>
</feature>
<dbReference type="Gene3D" id="3.40.50.980">
    <property type="match status" value="2"/>
</dbReference>
<dbReference type="InterPro" id="IPR020845">
    <property type="entry name" value="AMP-binding_CS"/>
</dbReference>
<keyword evidence="5" id="KW-0597">Phosphoprotein</keyword>
<dbReference type="PROSITE" id="PS50075">
    <property type="entry name" value="CARRIER"/>
    <property type="match status" value="1"/>
</dbReference>
<evidence type="ECO:0000256" key="8">
    <source>
        <dbReference type="ARBA" id="ARBA00022898"/>
    </source>
</evidence>
<dbReference type="GO" id="GO:0044550">
    <property type="term" value="P:secondary metabolite biosynthetic process"/>
    <property type="evidence" value="ECO:0007669"/>
    <property type="project" value="TreeGrafter"/>
</dbReference>
<comment type="similarity">
    <text evidence="3">Belongs to the class-III pyridoxal-phosphate-dependent aminotransferase family.</text>
</comment>
<organism evidence="10 11">
    <name type="scientific">Thalassomonas viridans</name>
    <dbReference type="NCBI Taxonomy" id="137584"/>
    <lineage>
        <taxon>Bacteria</taxon>
        <taxon>Pseudomonadati</taxon>
        <taxon>Pseudomonadota</taxon>
        <taxon>Gammaproteobacteria</taxon>
        <taxon>Alteromonadales</taxon>
        <taxon>Colwelliaceae</taxon>
        <taxon>Thalassomonas</taxon>
    </lineage>
</organism>
<reference evidence="10 11" key="1">
    <citation type="journal article" date="2015" name="Genome Announc.">
        <title>Draft Genome Sequences of Marine Isolates of Thalassomonas viridans and Thalassomonas actiniarum.</title>
        <authorList>
            <person name="Olonade I."/>
            <person name="van Zyl L.J."/>
            <person name="Trindade M."/>
        </authorList>
    </citation>
    <scope>NUCLEOTIDE SEQUENCE [LARGE SCALE GENOMIC DNA]</scope>
    <source>
        <strain evidence="10 11">XOM25</strain>
    </source>
</reference>
<keyword evidence="8" id="KW-0663">Pyridoxal phosphate</keyword>
<dbReference type="PROSITE" id="PS00455">
    <property type="entry name" value="AMP_BINDING"/>
    <property type="match status" value="1"/>
</dbReference>
<dbReference type="Pfam" id="PF00202">
    <property type="entry name" value="Aminotran_3"/>
    <property type="match status" value="1"/>
</dbReference>
<dbReference type="KEGG" id="tvd:SG34_030935"/>
<dbReference type="InterPro" id="IPR000873">
    <property type="entry name" value="AMP-dep_synth/lig_dom"/>
</dbReference>
<dbReference type="NCBIfam" id="TIGR00709">
    <property type="entry name" value="dat"/>
    <property type="match status" value="1"/>
</dbReference>
<dbReference type="InterPro" id="IPR009081">
    <property type="entry name" value="PP-bd_ACP"/>
</dbReference>
<dbReference type="InterPro" id="IPR049704">
    <property type="entry name" value="Aminotrans_3_PPA_site"/>
</dbReference>
<dbReference type="GO" id="GO:0005737">
    <property type="term" value="C:cytoplasm"/>
    <property type="evidence" value="ECO:0007669"/>
    <property type="project" value="TreeGrafter"/>
</dbReference>
<gene>
    <name evidence="10" type="primary">ectB</name>
    <name evidence="10" type="ORF">SG34_030935</name>
</gene>
<sequence>MKDFHNFLLELKNIGIKLYLEQGKLKSQSEPGAITPEIGAKIKQYKEELILVLARAGTAENSGRDIGKAPLLAEYPLSFSQQRLWVLDQINEGSAEYNMFAVFDVLGDLDLDIATRVVKAIISRHSVLRTVYINSAGGAVQKIREDVDFQIDSHDLSALPESQRQQQAQTLISRETQRSFQLDSDLMVRARYIHLDPGKETGQRQGILVFNKHHIASDGWSMEVFTKEFFSLYNSFKQGKPDELPALDIQYVDYAYWQREWLQGARLDEQLNYWLEQLDEAPPVHSLSLDYPRPEEKQFQGALVSAQLDAGVAGKLITLARQLQLTPFMLLHGALALVLARNSNSQDIVVGTPVANRLQEALTPVIGFFVNTLVLRLDTSLPGLADYFAHVRQVHMGAQANQDVPFEQLVENLNVPRSAAITPLFQIMINTSSDFGLIGDDEAAAFSLPDVVIQPRRCGQIQAKFDLDIDLNINEQGVVLNWHYDTAIFSRPRIEKLNGHLVNLLEGLSNCDIAHALTHELPMLPEIESRYLTESLNRTHTPYPTGVCIQELFERQASQAPDNIAVIEAGRTLTYGELNRRANQLARYLIAKHRLKPDALVGLCIERSLEMVIAIFGILKAGGAYVPLDPNIPEVRLQCLLDDTRVSVVLTSEGCTPVLSFSDVGKLKLNSPALLEELARYPADNLDVETLALNDRHLAYIIYTSGSTGNPKGVMIEHQACLNHCYAMIDSLSLKAGDTIAQTAPLSFDISVWQTITMLLIGGKTCIVRDEVVKSPAELLNTVAKHSISMLQIVPSLMSLVLDLCDEDLSQLSSLKWFSVTGEACPKALLERWGELCPNIPLVNAYGPAECADDVTLYTVNRLGANPKKSVFDQLESEVRYYCREYPTIFQKAVGAVLFDDAGQRYLDFVCGAGALNYGHNHPAMKQALAEYIDNDGITHSLDLHSEAKARFLSAFDRHILSPRGLDYKVMFPGPTGTNSVEAALKLARKYSGRKCILHCSNSFHGMTMGALSVTGGQAYRQRAGVPLAHTREIDFVSDAGQICDPEQYFNRYTRAMDELPAAIIVELVQGEGGINVADRRWLKALFDFTRQKDILLIVDDVQAGCGRTGRFFSFEHYGIKPDLVCLSKSISGYGLPMSLVLIRPDLDIWSAAEHNGTFRGNNHAFVTAAKAIEEFWSNDDFAAELEVKSAMLANGLKQLIAKYPALGGRHKGIGLIQGIECSPAGLAAQVKYRAFAHHLMLETAGKKDEVIKLLPALTATEQEIAEGLELLESAIAGVLLSRASGHAEPVTAPIGRPLANLRVYVVDLHNNLAPFGVIGELCVAGIGLSRGYFNQPELTQEKFVDISFNGVTEKVYRTGDLVRYLADGNLEFMGRIDHQVKIRGFRIELGEIENQLSKLPLVESALVLAPQSVSGSRQLVAYIRPESGAPGAGNLLSDIAQTDFVRDIKGKLADVLPGYMLPAAFVLLDDWPLTANGKIDRKALPAPDAMLLQDEYIAPETGTEQQLAAMWAQLLEIPEEEISRSANFFELGGHSLLVVRLLAMVEQEFGFKPGLKNIFEAGSIGDLASFCDGEIKRRSLKEALSEIDVEDLDVIEF</sequence>
<dbReference type="CDD" id="cd00610">
    <property type="entry name" value="OAT_like"/>
    <property type="match status" value="1"/>
</dbReference>
<dbReference type="FunFam" id="3.30.300.30:FF:000010">
    <property type="entry name" value="Enterobactin synthetase component F"/>
    <property type="match status" value="1"/>
</dbReference>
<dbReference type="Proteomes" id="UP000032352">
    <property type="component" value="Chromosome pTvir"/>
</dbReference>
<dbReference type="InterPro" id="IPR005814">
    <property type="entry name" value="Aminotrans_3"/>
</dbReference>
<dbReference type="FunFam" id="3.40.50.980:FF:000001">
    <property type="entry name" value="Non-ribosomal peptide synthetase"/>
    <property type="match status" value="1"/>
</dbReference>
<dbReference type="Gene3D" id="3.90.1150.10">
    <property type="entry name" value="Aspartate Aminotransferase, domain 1"/>
    <property type="match status" value="1"/>
</dbReference>
<keyword evidence="6 10" id="KW-0032">Aminotransferase</keyword>
<dbReference type="EC" id="2.6.1.76" evidence="10"/>
<dbReference type="InterPro" id="IPR001242">
    <property type="entry name" value="Condensation_dom"/>
</dbReference>
<dbReference type="PIRSF" id="PIRSF001617">
    <property type="entry name" value="Alpha-AR"/>
    <property type="match status" value="1"/>
</dbReference>
<dbReference type="Gene3D" id="3.40.50.12780">
    <property type="entry name" value="N-terminal domain of ligase-like"/>
    <property type="match status" value="1"/>
</dbReference>
<dbReference type="InterPro" id="IPR012773">
    <property type="entry name" value="Ectoine_EctB"/>
</dbReference>
<dbReference type="GO" id="GO:0031177">
    <property type="term" value="F:phosphopantetheine binding"/>
    <property type="evidence" value="ECO:0007669"/>
    <property type="project" value="InterPro"/>
</dbReference>
<dbReference type="SMART" id="SM00823">
    <property type="entry name" value="PKS_PP"/>
    <property type="match status" value="1"/>
</dbReference>
<dbReference type="Pfam" id="PF00668">
    <property type="entry name" value="Condensation"/>
    <property type="match status" value="1"/>
</dbReference>
<dbReference type="Gene3D" id="3.30.559.30">
    <property type="entry name" value="Nonribosomal peptide synthetase, condensation domain"/>
    <property type="match status" value="1"/>
</dbReference>
<dbReference type="GO" id="GO:0030170">
    <property type="term" value="F:pyridoxal phosphate binding"/>
    <property type="evidence" value="ECO:0007669"/>
    <property type="project" value="InterPro"/>
</dbReference>
<dbReference type="Gene3D" id="3.40.640.10">
    <property type="entry name" value="Type I PLP-dependent aspartate aminotransferase-like (Major domain)"/>
    <property type="match status" value="1"/>
</dbReference>
<keyword evidence="7 10" id="KW-0808">Transferase</keyword>
<dbReference type="SUPFAM" id="SSF56801">
    <property type="entry name" value="Acetyl-CoA synthetase-like"/>
    <property type="match status" value="2"/>
</dbReference>
<dbReference type="PROSITE" id="PS00600">
    <property type="entry name" value="AA_TRANSFER_CLASS_3"/>
    <property type="match status" value="1"/>
</dbReference>
<dbReference type="SUPFAM" id="SSF52777">
    <property type="entry name" value="CoA-dependent acyltransferases"/>
    <property type="match status" value="2"/>
</dbReference>
<dbReference type="Pfam" id="PF13193">
    <property type="entry name" value="AMP-binding_C"/>
    <property type="match status" value="1"/>
</dbReference>
<dbReference type="Gene3D" id="1.10.1200.10">
    <property type="entry name" value="ACP-like"/>
    <property type="match status" value="1"/>
</dbReference>
<dbReference type="InterPro" id="IPR036736">
    <property type="entry name" value="ACP-like_sf"/>
</dbReference>
<evidence type="ECO:0000256" key="3">
    <source>
        <dbReference type="ARBA" id="ARBA00008954"/>
    </source>
</evidence>
<evidence type="ECO:0000256" key="5">
    <source>
        <dbReference type="ARBA" id="ARBA00022553"/>
    </source>
</evidence>
<dbReference type="GO" id="GO:0019491">
    <property type="term" value="P:ectoine biosynthetic process"/>
    <property type="evidence" value="ECO:0007669"/>
    <property type="project" value="InterPro"/>
</dbReference>
<dbReference type="NCBIfam" id="NF006733">
    <property type="entry name" value="PRK09264.1"/>
    <property type="match status" value="1"/>
</dbReference>
<dbReference type="CDD" id="cd19531">
    <property type="entry name" value="LCL_NRPS-like"/>
    <property type="match status" value="1"/>
</dbReference>
<evidence type="ECO:0000256" key="2">
    <source>
        <dbReference type="ARBA" id="ARBA00001957"/>
    </source>
</evidence>
<dbReference type="SUPFAM" id="SSF47336">
    <property type="entry name" value="ACP-like"/>
    <property type="match status" value="1"/>
</dbReference>
<evidence type="ECO:0000313" key="10">
    <source>
        <dbReference type="EMBL" id="WDE09182.1"/>
    </source>
</evidence>
<dbReference type="SUPFAM" id="SSF53383">
    <property type="entry name" value="PLP-dependent transferases"/>
    <property type="match status" value="1"/>
</dbReference>
<dbReference type="InterPro" id="IPR015421">
    <property type="entry name" value="PyrdxlP-dep_Trfase_major"/>
</dbReference>
<dbReference type="PANTHER" id="PTHR45527:SF1">
    <property type="entry name" value="FATTY ACID SYNTHASE"/>
    <property type="match status" value="1"/>
</dbReference>
<dbReference type="Gene3D" id="3.30.559.10">
    <property type="entry name" value="Chloramphenicol acetyltransferase-like domain"/>
    <property type="match status" value="1"/>
</dbReference>
<dbReference type="GO" id="GO:0045303">
    <property type="term" value="F:diaminobutyrate-2-oxoglutarate transaminase activity"/>
    <property type="evidence" value="ECO:0007669"/>
    <property type="project" value="UniProtKB-EC"/>
</dbReference>
<dbReference type="InterPro" id="IPR041464">
    <property type="entry name" value="TubC_N"/>
</dbReference>
<comment type="cofactor">
    <cofactor evidence="2">
        <name>pantetheine 4'-phosphate</name>
        <dbReference type="ChEBI" id="CHEBI:47942"/>
    </cofactor>
</comment>
<evidence type="ECO:0000259" key="9">
    <source>
        <dbReference type="PROSITE" id="PS50075"/>
    </source>
</evidence>
<dbReference type="InterPro" id="IPR015422">
    <property type="entry name" value="PyrdxlP-dep_Trfase_small"/>
</dbReference>